<protein>
    <submittedName>
        <fullName evidence="2">Cox cluster protein</fullName>
    </submittedName>
</protein>
<proteinExistence type="predicted"/>
<keyword evidence="1" id="KW-0812">Transmembrane</keyword>
<dbReference type="Pfam" id="PF24396">
    <property type="entry name" value="DUF7541"/>
    <property type="match status" value="1"/>
</dbReference>
<reference evidence="2 3" key="1">
    <citation type="journal article" date="2019" name="Nat. Commun.">
        <title>A new type of DNA phosphorothioation-based antiviral system in archaea.</title>
        <authorList>
            <person name="Xiong L."/>
            <person name="Liu S."/>
            <person name="Chen S."/>
            <person name="Xiao Y."/>
            <person name="Zhu B."/>
            <person name="Gao Y."/>
            <person name="Zhang Y."/>
            <person name="Chen B."/>
            <person name="Luo J."/>
            <person name="Deng Z."/>
            <person name="Chen X."/>
            <person name="Wang L."/>
            <person name="Chen S."/>
        </authorList>
    </citation>
    <scope>NUCLEOTIDE SEQUENCE [LARGE SCALE GENOMIC DNA]</scope>
    <source>
        <strain evidence="2 3">CBA1105</strain>
    </source>
</reference>
<name>A0A4D6HAM7_9EURY</name>
<evidence type="ECO:0000313" key="3">
    <source>
        <dbReference type="Proteomes" id="UP000296706"/>
    </source>
</evidence>
<keyword evidence="1" id="KW-1133">Transmembrane helix</keyword>
<dbReference type="AlphaFoldDB" id="A0A4D6HAM7"/>
<feature type="transmembrane region" description="Helical" evidence="1">
    <location>
        <begin position="20"/>
        <end position="47"/>
    </location>
</feature>
<dbReference type="KEGG" id="hsn:DV733_02170"/>
<evidence type="ECO:0000256" key="1">
    <source>
        <dbReference type="SAM" id="Phobius"/>
    </source>
</evidence>
<organism evidence="2 3">
    <name type="scientific">Halapricum salinum</name>
    <dbReference type="NCBI Taxonomy" id="1457250"/>
    <lineage>
        <taxon>Archaea</taxon>
        <taxon>Methanobacteriati</taxon>
        <taxon>Methanobacteriota</taxon>
        <taxon>Stenosarchaea group</taxon>
        <taxon>Halobacteria</taxon>
        <taxon>Halobacteriales</taxon>
        <taxon>Haloarculaceae</taxon>
        <taxon>Halapricum</taxon>
    </lineage>
</organism>
<evidence type="ECO:0000313" key="2">
    <source>
        <dbReference type="EMBL" id="QCC50102.1"/>
    </source>
</evidence>
<accession>A0A4D6HAM7</accession>
<keyword evidence="3" id="KW-1185">Reference proteome</keyword>
<sequence length="136" mass="13827">MNEKPGVSDRYRMASPWPLFVALGFALSEVGIVLGVFPIAVGGVLLFGGSVAGILTESGYASHLWKTAMAVGGGLLVVALVLAIIQGQFEAAAVSGAIETPNEPGYRLLSRGVAIAVAGVLLGALGLSQMGRYAGR</sequence>
<gene>
    <name evidence="2" type="ORF">DV733_02170</name>
</gene>
<feature type="transmembrane region" description="Helical" evidence="1">
    <location>
        <begin position="68"/>
        <end position="89"/>
    </location>
</feature>
<feature type="transmembrane region" description="Helical" evidence="1">
    <location>
        <begin position="109"/>
        <end position="127"/>
    </location>
</feature>
<dbReference type="RefSeq" id="WP_049993546.1">
    <property type="nucleotide sequence ID" value="NZ_CP031310.1"/>
</dbReference>
<keyword evidence="1" id="KW-0472">Membrane</keyword>
<dbReference type="EMBL" id="CP031310">
    <property type="protein sequence ID" value="QCC50102.1"/>
    <property type="molecule type" value="Genomic_DNA"/>
</dbReference>
<dbReference type="InterPro" id="IPR055963">
    <property type="entry name" value="DUF7541"/>
</dbReference>
<dbReference type="STRING" id="1457250.GCA_000755225_02732"/>
<dbReference type="Proteomes" id="UP000296706">
    <property type="component" value="Chromosome"/>
</dbReference>
<dbReference type="OrthoDB" id="206484at2157"/>
<dbReference type="GeneID" id="39846635"/>